<organism evidence="1 2">
    <name type="scientific">Thiomicrorhabdus immobilis</name>
    <dbReference type="NCBI Taxonomy" id="2791037"/>
    <lineage>
        <taxon>Bacteria</taxon>
        <taxon>Pseudomonadati</taxon>
        <taxon>Pseudomonadota</taxon>
        <taxon>Gammaproteobacteria</taxon>
        <taxon>Thiotrichales</taxon>
        <taxon>Piscirickettsiaceae</taxon>
        <taxon>Thiomicrorhabdus</taxon>
    </lineage>
</organism>
<evidence type="ECO:0000313" key="2">
    <source>
        <dbReference type="Proteomes" id="UP001054820"/>
    </source>
</evidence>
<dbReference type="PANTHER" id="PTHR20974:SF0">
    <property type="entry name" value="UPF0585 PROTEIN CG18661"/>
    <property type="match status" value="1"/>
</dbReference>
<name>A0ABM7MDJ5_9GAMM</name>
<gene>
    <name evidence="1" type="ORF">THMIRHAM_12840</name>
</gene>
<evidence type="ECO:0000313" key="1">
    <source>
        <dbReference type="EMBL" id="BCN93499.1"/>
    </source>
</evidence>
<dbReference type="CDD" id="cd02440">
    <property type="entry name" value="AdoMet_MTases"/>
    <property type="match status" value="1"/>
</dbReference>
<protein>
    <recommendedName>
        <fullName evidence="3">DUF938 domain-containing protein</fullName>
    </recommendedName>
</protein>
<evidence type="ECO:0008006" key="3">
    <source>
        <dbReference type="Google" id="ProtNLM"/>
    </source>
</evidence>
<reference evidence="1" key="1">
    <citation type="journal article" date="2022" name="Arch. Microbiol.">
        <title>Thiomicrorhabdus immobilis sp. nov., a mesophilic sulfur-oxidizing bacterium isolated from sediment of a brackish lake in northern Japan.</title>
        <authorList>
            <person name="Kojima H."/>
            <person name="Mochizuki J."/>
            <person name="Kanda M."/>
            <person name="Watanabe T."/>
            <person name="Fukui M."/>
        </authorList>
    </citation>
    <scope>NUCLEOTIDE SEQUENCE</scope>
    <source>
        <strain evidence="1">Am19</strain>
    </source>
</reference>
<dbReference type="EMBL" id="AP024202">
    <property type="protein sequence ID" value="BCN93499.1"/>
    <property type="molecule type" value="Genomic_DNA"/>
</dbReference>
<dbReference type="Proteomes" id="UP001054820">
    <property type="component" value="Chromosome"/>
</dbReference>
<dbReference type="InterPro" id="IPR010342">
    <property type="entry name" value="DUF938"/>
</dbReference>
<proteinExistence type="predicted"/>
<sequence>MQIQPPYNKPFSQSSEENKDVILKIIAPLLADRQTLLEIASGTGQHAVFFAEQMPQLTWQTSDLLESHSGIKQWLNDANLPNVLPPFQLNVSEDTWPNTRYDAVFSANSFHIMGEHNVEDFFKNVSKVLNDNALVLIYGPFNYNGQFTSDSNANFDIWLKNRNPQSGIKDFEWCDALANKAGLTLLDDFEMPMNNRILVWKKSKKRLPQREIEKMNRIINEANKRGISVSELADEVFREMFE</sequence>
<dbReference type="InterPro" id="IPR029063">
    <property type="entry name" value="SAM-dependent_MTases_sf"/>
</dbReference>
<dbReference type="RefSeq" id="WP_237260669.1">
    <property type="nucleotide sequence ID" value="NZ_AP024202.1"/>
</dbReference>
<dbReference type="PANTHER" id="PTHR20974">
    <property type="entry name" value="UPF0585 PROTEIN CG18661"/>
    <property type="match status" value="1"/>
</dbReference>
<keyword evidence="2" id="KW-1185">Reference proteome</keyword>
<dbReference type="Gene3D" id="3.40.50.150">
    <property type="entry name" value="Vaccinia Virus protein VP39"/>
    <property type="match status" value="1"/>
</dbReference>
<dbReference type="SUPFAM" id="SSF53335">
    <property type="entry name" value="S-adenosyl-L-methionine-dependent methyltransferases"/>
    <property type="match status" value="1"/>
</dbReference>
<accession>A0ABM7MDJ5</accession>
<dbReference type="Pfam" id="PF06080">
    <property type="entry name" value="DUF938"/>
    <property type="match status" value="1"/>
</dbReference>